<dbReference type="PANTHER" id="PTHR34824:SF1">
    <property type="entry name" value="HEAT-INDUCIBLE TRANSCRIPTION REPRESSOR HRCA"/>
    <property type="match status" value="1"/>
</dbReference>
<evidence type="ECO:0000313" key="9">
    <source>
        <dbReference type="Proteomes" id="UP000526184"/>
    </source>
</evidence>
<protein>
    <recommendedName>
        <fullName evidence="5">Heat-inducible transcription repressor HrcA</fullName>
    </recommendedName>
</protein>
<feature type="domain" description="Winged helix-turn-helix transcription repressor HrcA DNA-binding" evidence="7">
    <location>
        <begin position="5"/>
        <end position="72"/>
    </location>
</feature>
<dbReference type="InterPro" id="IPR036388">
    <property type="entry name" value="WH-like_DNA-bd_sf"/>
</dbReference>
<dbReference type="SUPFAM" id="SSF55781">
    <property type="entry name" value="GAF domain-like"/>
    <property type="match status" value="1"/>
</dbReference>
<dbReference type="NCBIfam" id="TIGR00331">
    <property type="entry name" value="hrcA"/>
    <property type="match status" value="1"/>
</dbReference>
<name>A0A7Z0PEJ4_9FUSO</name>
<evidence type="ECO:0000256" key="1">
    <source>
        <dbReference type="ARBA" id="ARBA00022491"/>
    </source>
</evidence>
<gene>
    <name evidence="5 8" type="primary">hrcA</name>
    <name evidence="8" type="ORF">HP397_03060</name>
</gene>
<dbReference type="Gene3D" id="3.30.390.60">
    <property type="entry name" value="Heat-inducible transcription repressor hrca homolog, domain 3"/>
    <property type="match status" value="1"/>
</dbReference>
<keyword evidence="1 5" id="KW-0678">Repressor</keyword>
<dbReference type="InterPro" id="IPR021153">
    <property type="entry name" value="HrcA_C"/>
</dbReference>
<keyword evidence="9" id="KW-1185">Reference proteome</keyword>
<dbReference type="Pfam" id="PF03444">
    <property type="entry name" value="WHD_HrcA"/>
    <property type="match status" value="1"/>
</dbReference>
<comment type="caution">
    <text evidence="8">The sequence shown here is derived from an EMBL/GenBank/DDBJ whole genome shotgun (WGS) entry which is preliminary data.</text>
</comment>
<comment type="function">
    <text evidence="5">Negative regulator of class I heat shock genes (grpE-dnaK-dnaJ and groELS operons). Prevents heat-shock induction of these operons.</text>
</comment>
<dbReference type="Gene3D" id="1.10.10.10">
    <property type="entry name" value="Winged helix-like DNA-binding domain superfamily/Winged helix DNA-binding domain"/>
    <property type="match status" value="1"/>
</dbReference>
<dbReference type="InterPro" id="IPR005104">
    <property type="entry name" value="WHTH_HrcA_DNA-bd"/>
</dbReference>
<accession>A0A7Z0PEJ4</accession>
<keyword evidence="2 5" id="KW-0805">Transcription regulation</keyword>
<dbReference type="InterPro" id="IPR002571">
    <property type="entry name" value="HrcA"/>
</dbReference>
<dbReference type="RefSeq" id="WP_180135821.1">
    <property type="nucleotide sequence ID" value="NZ_JABMKT010000012.1"/>
</dbReference>
<dbReference type="Proteomes" id="UP000526184">
    <property type="component" value="Unassembled WGS sequence"/>
</dbReference>
<evidence type="ECO:0000256" key="3">
    <source>
        <dbReference type="ARBA" id="ARBA00023016"/>
    </source>
</evidence>
<organism evidence="8 9">
    <name type="scientific">Streptobacillus felis</name>
    <dbReference type="NCBI Taxonomy" id="1384509"/>
    <lineage>
        <taxon>Bacteria</taxon>
        <taxon>Fusobacteriati</taxon>
        <taxon>Fusobacteriota</taxon>
        <taxon>Fusobacteriia</taxon>
        <taxon>Fusobacteriales</taxon>
        <taxon>Leptotrichiaceae</taxon>
        <taxon>Streptobacillus</taxon>
    </lineage>
</organism>
<dbReference type="GO" id="GO:0003677">
    <property type="term" value="F:DNA binding"/>
    <property type="evidence" value="ECO:0007669"/>
    <property type="project" value="InterPro"/>
</dbReference>
<sequence>MNEREKEVFSMIINHYLNSGESVGSRTLEKKYNIGVSSATIRNVMSDLEEMGLITKTHTSSGRIPTLDGYRMYIDELLQVSEVDEETKEQIYLHYQKRINKTDIIFKETVKLLSELSGSVAVALEPSSDEESIKKIQFIRITEKEVFVVVVMRNNMIKTSTLLMNTYVTEENVNNLNSYISNLMSTTHKRFTLKDMERFLKNISSNDFRFEEKRIFENSKVFVDGVQNLLSREDIPMEKIIDNIKVINNENEMNALFKHLASKVEYNLESNIIFGTDLEVPGFEESVFIFKCYEFGEDKGILGLIAKTRIDYSKTVALLDLVIDMLKKMLNQNYENKFIGYKD</sequence>
<dbReference type="Gene3D" id="3.30.450.40">
    <property type="match status" value="1"/>
</dbReference>
<evidence type="ECO:0000259" key="6">
    <source>
        <dbReference type="Pfam" id="PF01628"/>
    </source>
</evidence>
<evidence type="ECO:0000259" key="7">
    <source>
        <dbReference type="Pfam" id="PF03444"/>
    </source>
</evidence>
<dbReference type="AlphaFoldDB" id="A0A7Z0PEJ4"/>
<dbReference type="InterPro" id="IPR023120">
    <property type="entry name" value="WHTH_transcript_rep_HrcA_IDD"/>
</dbReference>
<proteinExistence type="inferred from homology"/>
<dbReference type="GO" id="GO:0045892">
    <property type="term" value="P:negative regulation of DNA-templated transcription"/>
    <property type="evidence" value="ECO:0007669"/>
    <property type="project" value="UniProtKB-UniRule"/>
</dbReference>
<dbReference type="PIRSF" id="PIRSF005485">
    <property type="entry name" value="HrcA"/>
    <property type="match status" value="1"/>
</dbReference>
<keyword evidence="4 5" id="KW-0804">Transcription</keyword>
<dbReference type="HAMAP" id="MF_00081">
    <property type="entry name" value="HrcA"/>
    <property type="match status" value="1"/>
</dbReference>
<dbReference type="Pfam" id="PF01628">
    <property type="entry name" value="HrcA"/>
    <property type="match status" value="1"/>
</dbReference>
<dbReference type="EMBL" id="JABMKT010000012">
    <property type="protein sequence ID" value="NYV27804.1"/>
    <property type="molecule type" value="Genomic_DNA"/>
</dbReference>
<dbReference type="InterPro" id="IPR036390">
    <property type="entry name" value="WH_DNA-bd_sf"/>
</dbReference>
<keyword evidence="3 5" id="KW-0346">Stress response</keyword>
<evidence type="ECO:0000256" key="2">
    <source>
        <dbReference type="ARBA" id="ARBA00023015"/>
    </source>
</evidence>
<dbReference type="InterPro" id="IPR029016">
    <property type="entry name" value="GAF-like_dom_sf"/>
</dbReference>
<evidence type="ECO:0000256" key="4">
    <source>
        <dbReference type="ARBA" id="ARBA00023163"/>
    </source>
</evidence>
<reference evidence="8 9" key="1">
    <citation type="submission" date="2020-05" db="EMBL/GenBank/DDBJ databases">
        <title>Streptobacillus felis strain LHL191014123.</title>
        <authorList>
            <person name="Fawzy A."/>
            <person name="Rau J."/>
            <person name="Risse K."/>
            <person name="Schauerte N."/>
            <person name="Geiger C."/>
            <person name="Blom J."/>
            <person name="Imirzalioglu C."/>
            <person name="Falgenhauer J."/>
            <person name="Bach A."/>
            <person name="Herden C."/>
            <person name="Eisenberg T."/>
        </authorList>
    </citation>
    <scope>NUCLEOTIDE SEQUENCE [LARGE SCALE GENOMIC DNA]</scope>
    <source>
        <strain evidence="8 9">LHL191014123</strain>
    </source>
</reference>
<evidence type="ECO:0000256" key="5">
    <source>
        <dbReference type="HAMAP-Rule" id="MF_00081"/>
    </source>
</evidence>
<comment type="similarity">
    <text evidence="5">Belongs to the HrcA family.</text>
</comment>
<dbReference type="SUPFAM" id="SSF46785">
    <property type="entry name" value="Winged helix' DNA-binding domain"/>
    <property type="match status" value="1"/>
</dbReference>
<feature type="domain" description="Heat-inducible transcription repressor HrcA C-terminal" evidence="6">
    <location>
        <begin position="105"/>
        <end position="316"/>
    </location>
</feature>
<dbReference type="PANTHER" id="PTHR34824">
    <property type="entry name" value="HEAT-INDUCIBLE TRANSCRIPTION REPRESSOR HRCA"/>
    <property type="match status" value="1"/>
</dbReference>
<evidence type="ECO:0000313" key="8">
    <source>
        <dbReference type="EMBL" id="NYV27804.1"/>
    </source>
</evidence>